<protein>
    <recommendedName>
        <fullName evidence="5">Reverse transcriptase domain-containing protein</fullName>
    </recommendedName>
</protein>
<dbReference type="PANTHER" id="PTHR46890:SF48">
    <property type="entry name" value="RNA-DIRECTED DNA POLYMERASE"/>
    <property type="match status" value="1"/>
</dbReference>
<feature type="domain" description="Reverse transcriptase" evidence="1">
    <location>
        <begin position="348"/>
        <end position="438"/>
    </location>
</feature>
<dbReference type="OrthoDB" id="1732656at2759"/>
<dbReference type="Proteomes" id="UP000327157">
    <property type="component" value="Chromosome 5"/>
</dbReference>
<accession>A0A5N5IL11</accession>
<dbReference type="InterPro" id="IPR011012">
    <property type="entry name" value="Longin-like_dom_sf"/>
</dbReference>
<dbReference type="Pfam" id="PF01217">
    <property type="entry name" value="Clat_adaptor_s"/>
    <property type="match status" value="1"/>
</dbReference>
<dbReference type="SUPFAM" id="SSF64356">
    <property type="entry name" value="SNARE-like"/>
    <property type="match status" value="1"/>
</dbReference>
<reference evidence="3 4" key="3">
    <citation type="submission" date="2019-11" db="EMBL/GenBank/DDBJ databases">
        <title>A de novo genome assembly of a pear dwarfing rootstock.</title>
        <authorList>
            <person name="Wang F."/>
            <person name="Wang J."/>
            <person name="Li S."/>
            <person name="Zhang Y."/>
            <person name="Fang M."/>
            <person name="Ma L."/>
            <person name="Zhao Y."/>
            <person name="Jiang S."/>
        </authorList>
    </citation>
    <scope>NUCLEOTIDE SEQUENCE [LARGE SCALE GENOMIC DNA]</scope>
    <source>
        <strain evidence="3">S2</strain>
        <tissue evidence="3">Leaf</tissue>
    </source>
</reference>
<dbReference type="InterPro" id="IPR022775">
    <property type="entry name" value="AP_mu_sigma_su"/>
</dbReference>
<reference evidence="3 4" key="1">
    <citation type="submission" date="2019-09" db="EMBL/GenBank/DDBJ databases">
        <authorList>
            <person name="Ou C."/>
        </authorList>
    </citation>
    <scope>NUCLEOTIDE SEQUENCE [LARGE SCALE GENOMIC DNA]</scope>
    <source>
        <strain evidence="3">S2</strain>
        <tissue evidence="3">Leaf</tissue>
    </source>
</reference>
<sequence length="449" mass="50942">MLEKDTSKEIWDSMKTKCEGNARVKRLTLQALRRDFETLEIKLMEKQHELIHNVSGVLSSKAENASNFVDAESIFGLDTSLVYKHFATLYLVIVSDNSENELAMLNLIQEDIGSFLLCYTMNIGKEERDCLNITFEDSLDLEERFDNTIHLVGRLIASHEPFQIVVREVFRPVWNKMGVNQAHCIPRNYCMVKNAKYLGARMGAVLERAKNRKFENDIKGFFGGAGTWLTIDLGIEKTVLNYFEDTFRVGPSGGGVDVLQSIESRVTPEMNLQLNMSVSGDEVRVALFQMHPSKALGQDGMSLFFIQRFWSIVGVDVIVAIQSLFYSVRVLKQINYTHIALIPKVKAPKDVAQFRPISFCNVLSKIASKVMANRLKFILTRITSLAQSAFVLGRLISDNSLLASMISNFLSKKRRGKKRFLSLKLDISKAYDIIESHYLRSIQTRLGSR</sequence>
<dbReference type="EMBL" id="SMOL01000004">
    <property type="protein sequence ID" value="KAB2635784.1"/>
    <property type="molecule type" value="Genomic_DNA"/>
</dbReference>
<evidence type="ECO:0000313" key="3">
    <source>
        <dbReference type="EMBL" id="KAB2635784.1"/>
    </source>
</evidence>
<dbReference type="Gene3D" id="3.30.450.60">
    <property type="match status" value="1"/>
</dbReference>
<evidence type="ECO:0000259" key="1">
    <source>
        <dbReference type="Pfam" id="PF00078"/>
    </source>
</evidence>
<proteinExistence type="predicted"/>
<evidence type="ECO:0000259" key="2">
    <source>
        <dbReference type="Pfam" id="PF01217"/>
    </source>
</evidence>
<reference evidence="4" key="2">
    <citation type="submission" date="2019-10" db="EMBL/GenBank/DDBJ databases">
        <title>A de novo genome assembly of a pear dwarfing rootstock.</title>
        <authorList>
            <person name="Wang F."/>
            <person name="Wang J."/>
            <person name="Li S."/>
            <person name="Zhang Y."/>
            <person name="Fang M."/>
            <person name="Ma L."/>
            <person name="Zhao Y."/>
            <person name="Jiang S."/>
        </authorList>
    </citation>
    <scope>NUCLEOTIDE SEQUENCE [LARGE SCALE GENOMIC DNA]</scope>
</reference>
<dbReference type="PANTHER" id="PTHR46890">
    <property type="entry name" value="NON-LTR RETROLELEMENT REVERSE TRANSCRIPTASE-LIKE PROTEIN-RELATED"/>
    <property type="match status" value="1"/>
</dbReference>
<dbReference type="InterPro" id="IPR000477">
    <property type="entry name" value="RT_dom"/>
</dbReference>
<organism evidence="3 4">
    <name type="scientific">Pyrus ussuriensis x Pyrus communis</name>
    <dbReference type="NCBI Taxonomy" id="2448454"/>
    <lineage>
        <taxon>Eukaryota</taxon>
        <taxon>Viridiplantae</taxon>
        <taxon>Streptophyta</taxon>
        <taxon>Embryophyta</taxon>
        <taxon>Tracheophyta</taxon>
        <taxon>Spermatophyta</taxon>
        <taxon>Magnoliopsida</taxon>
        <taxon>eudicotyledons</taxon>
        <taxon>Gunneridae</taxon>
        <taxon>Pentapetalae</taxon>
        <taxon>rosids</taxon>
        <taxon>fabids</taxon>
        <taxon>Rosales</taxon>
        <taxon>Rosaceae</taxon>
        <taxon>Amygdaloideae</taxon>
        <taxon>Maleae</taxon>
        <taxon>Pyrus</taxon>
    </lineage>
</organism>
<dbReference type="Pfam" id="PF00078">
    <property type="entry name" value="RVT_1"/>
    <property type="match status" value="1"/>
</dbReference>
<dbReference type="AlphaFoldDB" id="A0A5N5IL11"/>
<evidence type="ECO:0000313" key="4">
    <source>
        <dbReference type="Proteomes" id="UP000327157"/>
    </source>
</evidence>
<gene>
    <name evidence="3" type="ORF">D8674_026318</name>
</gene>
<name>A0A5N5IL11_9ROSA</name>
<feature type="domain" description="AP complex mu/sigma subunit" evidence="2">
    <location>
        <begin position="45"/>
        <end position="116"/>
    </location>
</feature>
<comment type="caution">
    <text evidence="3">The sequence shown here is derived from an EMBL/GenBank/DDBJ whole genome shotgun (WGS) entry which is preliminary data.</text>
</comment>
<evidence type="ECO:0008006" key="5">
    <source>
        <dbReference type="Google" id="ProtNLM"/>
    </source>
</evidence>
<dbReference type="InterPro" id="IPR052343">
    <property type="entry name" value="Retrotransposon-Effector_Assoc"/>
</dbReference>
<keyword evidence="4" id="KW-1185">Reference proteome</keyword>